<dbReference type="InterPro" id="IPR000639">
    <property type="entry name" value="Epox_hydrolase-like"/>
</dbReference>
<evidence type="ECO:0000313" key="4">
    <source>
        <dbReference type="EMBL" id="KXS14431.1"/>
    </source>
</evidence>
<evidence type="ECO:0000256" key="1">
    <source>
        <dbReference type="ARBA" id="ARBA00022801"/>
    </source>
</evidence>
<reference evidence="4 5" key="1">
    <citation type="journal article" date="2015" name="Genome Biol. Evol.">
        <title>Phylogenomic analyses indicate that early fungi evolved digesting cell walls of algal ancestors of land plants.</title>
        <authorList>
            <person name="Chang Y."/>
            <person name="Wang S."/>
            <person name="Sekimoto S."/>
            <person name="Aerts A.L."/>
            <person name="Choi C."/>
            <person name="Clum A."/>
            <person name="LaButti K.M."/>
            <person name="Lindquist E.A."/>
            <person name="Yee Ngan C."/>
            <person name="Ohm R.A."/>
            <person name="Salamov A.A."/>
            <person name="Grigoriev I.V."/>
            <person name="Spatafora J.W."/>
            <person name="Berbee M.L."/>
        </authorList>
    </citation>
    <scope>NUCLEOTIDE SEQUENCE [LARGE SCALE GENOMIC DNA]</scope>
    <source>
        <strain evidence="4 5">JEL478</strain>
    </source>
</reference>
<dbReference type="Gene3D" id="3.40.50.1820">
    <property type="entry name" value="alpha/beta hydrolase"/>
    <property type="match status" value="1"/>
</dbReference>
<feature type="domain" description="AB hydrolase-1" evidence="3">
    <location>
        <begin position="3"/>
        <end position="138"/>
    </location>
</feature>
<dbReference type="SUPFAM" id="SSF53474">
    <property type="entry name" value="alpha/beta-Hydrolases"/>
    <property type="match status" value="1"/>
</dbReference>
<dbReference type="GO" id="GO:0016787">
    <property type="term" value="F:hydrolase activity"/>
    <property type="evidence" value="ECO:0007669"/>
    <property type="project" value="UniProtKB-KW"/>
</dbReference>
<dbReference type="InterPro" id="IPR029058">
    <property type="entry name" value="AB_hydrolase_fold"/>
</dbReference>
<keyword evidence="5" id="KW-1185">Reference proteome</keyword>
<feature type="non-terminal residue" evidence="4">
    <location>
        <position position="276"/>
    </location>
</feature>
<sequence>SGPPLLLLHGNPQTHYMWHSVAPEFAKHFTVIASDLRGYGESSCPPATPNNVHYSKKRMAEDQALLMEHLGYRRFLVVSHDRGARTAHRLCIDYPDRVIKVAFLDIVPTLHMFETMTMREAMGYHHWLFLAQPYDFPEKLILAGQNGLLCKKFPTSTGGTSLHPDFPALPPFFHPDAVADYTATFCREGNVRGMCEDYRAGARIDLDHDRESRAKGERVKCDVLVLWGNKARVGQWYNPVDVWKTYCDPSVNVTGYGVDAGHYIAEENPEQTLKYV</sequence>
<dbReference type="AlphaFoldDB" id="A0A139AC97"/>
<dbReference type="Pfam" id="PF00561">
    <property type="entry name" value="Abhydrolase_1"/>
    <property type="match status" value="1"/>
</dbReference>
<dbReference type="PRINTS" id="PR00412">
    <property type="entry name" value="EPOXHYDRLASE"/>
</dbReference>
<dbReference type="PANTHER" id="PTHR43329">
    <property type="entry name" value="EPOXIDE HYDROLASE"/>
    <property type="match status" value="1"/>
</dbReference>
<organism evidence="4 5">
    <name type="scientific">Gonapodya prolifera (strain JEL478)</name>
    <name type="common">Monoblepharis prolifera</name>
    <dbReference type="NCBI Taxonomy" id="1344416"/>
    <lineage>
        <taxon>Eukaryota</taxon>
        <taxon>Fungi</taxon>
        <taxon>Fungi incertae sedis</taxon>
        <taxon>Chytridiomycota</taxon>
        <taxon>Chytridiomycota incertae sedis</taxon>
        <taxon>Monoblepharidomycetes</taxon>
        <taxon>Monoblepharidales</taxon>
        <taxon>Gonapodyaceae</taxon>
        <taxon>Gonapodya</taxon>
    </lineage>
</organism>
<feature type="non-terminal residue" evidence="4">
    <location>
        <position position="1"/>
    </location>
</feature>
<name>A0A139AC97_GONPJ</name>
<dbReference type="EMBL" id="KQ965769">
    <property type="protein sequence ID" value="KXS14431.1"/>
    <property type="molecule type" value="Genomic_DNA"/>
</dbReference>
<evidence type="ECO:0000259" key="3">
    <source>
        <dbReference type="Pfam" id="PF00561"/>
    </source>
</evidence>
<proteinExistence type="inferred from homology"/>
<keyword evidence="1 4" id="KW-0378">Hydrolase</keyword>
<accession>A0A139AC97</accession>
<dbReference type="OMA" id="LPTLDMW"/>
<protein>
    <submittedName>
        <fullName evidence="4">Alpha/beta hydrolase fold protein</fullName>
    </submittedName>
</protein>
<evidence type="ECO:0000256" key="2">
    <source>
        <dbReference type="ARBA" id="ARBA00038334"/>
    </source>
</evidence>
<comment type="similarity">
    <text evidence="2">Belongs to the AB hydrolase superfamily. Epoxide hydrolase family.</text>
</comment>
<dbReference type="InterPro" id="IPR000073">
    <property type="entry name" value="AB_hydrolase_1"/>
</dbReference>
<evidence type="ECO:0000313" key="5">
    <source>
        <dbReference type="Proteomes" id="UP000070544"/>
    </source>
</evidence>
<dbReference type="Proteomes" id="UP000070544">
    <property type="component" value="Unassembled WGS sequence"/>
</dbReference>
<dbReference type="OrthoDB" id="5591625at2759"/>
<dbReference type="STRING" id="1344416.A0A139AC97"/>
<gene>
    <name evidence="4" type="ORF">M427DRAFT_83589</name>
</gene>